<feature type="transmembrane region" description="Helical" evidence="1">
    <location>
        <begin position="37"/>
        <end position="57"/>
    </location>
</feature>
<dbReference type="InterPro" id="IPR007060">
    <property type="entry name" value="FtsL/DivIC"/>
</dbReference>
<evidence type="ECO:0000313" key="3">
    <source>
        <dbReference type="Proteomes" id="UP000004509"/>
    </source>
</evidence>
<protein>
    <submittedName>
        <fullName evidence="2">Septum formation initiator</fullName>
    </submittedName>
</protein>
<gene>
    <name evidence="2" type="ORF">TREVI0001_0746</name>
</gene>
<accession>C8PR57</accession>
<dbReference type="eggNOG" id="COG2919">
    <property type="taxonomic scope" value="Bacteria"/>
</dbReference>
<reference evidence="2 3" key="1">
    <citation type="submission" date="2009-07" db="EMBL/GenBank/DDBJ databases">
        <authorList>
            <person name="Madupu R."/>
            <person name="Sebastian Y."/>
            <person name="Durkin A.S."/>
            <person name="Torralba M."/>
            <person name="Methe B."/>
            <person name="Sutton G.G."/>
            <person name="Strausberg R.L."/>
            <person name="Nelson K.E."/>
        </authorList>
    </citation>
    <scope>NUCLEOTIDE SEQUENCE [LARGE SCALE GENOMIC DNA]</scope>
    <source>
        <strain evidence="2 3">ATCC 35580</strain>
    </source>
</reference>
<evidence type="ECO:0000256" key="1">
    <source>
        <dbReference type="SAM" id="Phobius"/>
    </source>
</evidence>
<dbReference type="Pfam" id="PF04977">
    <property type="entry name" value="DivIC"/>
    <property type="match status" value="1"/>
</dbReference>
<dbReference type="EMBL" id="ACYH01000041">
    <property type="protein sequence ID" value="EEV19982.1"/>
    <property type="molecule type" value="Genomic_DNA"/>
</dbReference>
<keyword evidence="1" id="KW-1133">Transmembrane helix</keyword>
<dbReference type="AlphaFoldDB" id="C8PR57"/>
<dbReference type="STRING" id="596324.TREVI0001_0746"/>
<evidence type="ECO:0000313" key="2">
    <source>
        <dbReference type="EMBL" id="EEV19982.1"/>
    </source>
</evidence>
<organism evidence="2 3">
    <name type="scientific">Treponema vincentii ATCC 35580</name>
    <dbReference type="NCBI Taxonomy" id="596324"/>
    <lineage>
        <taxon>Bacteria</taxon>
        <taxon>Pseudomonadati</taxon>
        <taxon>Spirochaetota</taxon>
        <taxon>Spirochaetia</taxon>
        <taxon>Spirochaetales</taxon>
        <taxon>Treponemataceae</taxon>
        <taxon>Treponema</taxon>
    </lineage>
</organism>
<sequence>MSFTFLLYLILNKIQENIYFAVIRISMKFYLKVITPLFVFAFVYSVLSICLGPRGFFARQQLRRQREALVQHVQLLSDMGENLNIRIANLSSDPETIAVYAHELGYIQKNERLIKLMNFSSTAERTDDAGVAYLIEAPRYVPDAVCKTIAVSMSIIVIMCEMIMSRKNAYSKKIS</sequence>
<keyword evidence="1" id="KW-0472">Membrane</keyword>
<name>C8PR57_9SPIR</name>
<dbReference type="Proteomes" id="UP000004509">
    <property type="component" value="Unassembled WGS sequence"/>
</dbReference>
<keyword evidence="1" id="KW-0812">Transmembrane</keyword>
<comment type="caution">
    <text evidence="2">The sequence shown here is derived from an EMBL/GenBank/DDBJ whole genome shotgun (WGS) entry which is preliminary data.</text>
</comment>
<proteinExistence type="predicted"/>